<dbReference type="Gene3D" id="3.30.2410.10">
    <property type="entry name" value="Hect, E3 ligase catalytic domain"/>
    <property type="match status" value="1"/>
</dbReference>
<dbReference type="OMA" id="ADHICIT"/>
<protein>
    <recommendedName>
        <fullName evidence="3">HECT-type E3 ubiquitin transferase</fullName>
        <ecNumber evidence="3">2.3.2.26</ecNumber>
    </recommendedName>
</protein>
<dbReference type="InterPro" id="IPR000569">
    <property type="entry name" value="HECT_dom"/>
</dbReference>
<dbReference type="FunFam" id="3.30.2410.10:FF:000009">
    <property type="entry name" value="Probable E3 ubiquitin-protein ligase HECTD2"/>
    <property type="match status" value="1"/>
</dbReference>
<dbReference type="Pfam" id="PF00632">
    <property type="entry name" value="HECT"/>
    <property type="match status" value="1"/>
</dbReference>
<dbReference type="GO" id="GO:0061630">
    <property type="term" value="F:ubiquitin protein ligase activity"/>
    <property type="evidence" value="ECO:0007669"/>
    <property type="project" value="UniProtKB-EC"/>
</dbReference>
<comment type="catalytic activity">
    <reaction evidence="1">
        <text>S-ubiquitinyl-[E2 ubiquitin-conjugating enzyme]-L-cysteine + [acceptor protein]-L-lysine = [E2 ubiquitin-conjugating enzyme]-L-cysteine + N(6)-ubiquitinyl-[acceptor protein]-L-lysine.</text>
        <dbReference type="EC" id="2.3.2.26"/>
    </reaction>
</comment>
<reference evidence="8 9" key="1">
    <citation type="submission" date="2020-04" db="EMBL/GenBank/DDBJ databases">
        <title>Perkinsus olseni comparative genomics.</title>
        <authorList>
            <person name="Bogema D.R."/>
        </authorList>
    </citation>
    <scope>NUCLEOTIDE SEQUENCE [LARGE SCALE GENOMIC DNA]</scope>
    <source>
        <strain evidence="8 9">ATCC PRA-207</strain>
    </source>
</reference>
<sequence length="337" mass="38829">MLCQLWRARQAPSLPSWWVPSRTLTNGFPIAEFNPNYALFLPANGRPSTFLINPASSVNPDHLSFFRFCGRIIGKAIYENQRLDCYFVRSFYKHMLGRPVTWHDMEAMDPDYYRNLKWILECQDEEMLKALDLTFTIEESDFGKTNVVELIPNGSNIPVTQQNKQEYVQKVCEHKMTSGIQDQLQAFLEGFHELIPSDLVGTLFDDKELELLIAGLPTIDVEDLKRNTEYVNYSSQDPQIKWFWKCLENDFTEDEMAWFLQFVTGSTQVPLEGFQALTGMRGPQKFSIHKAPGDKTRLPSAHTCFNQLDLPDYDTEDVLKAKLKQAVCEAHEGFGFI</sequence>
<keyword evidence="5 6" id="KW-0833">Ubl conjugation pathway</keyword>
<dbReference type="CDD" id="cd00078">
    <property type="entry name" value="HECTc"/>
    <property type="match status" value="1"/>
</dbReference>
<comment type="caution">
    <text evidence="8">The sequence shown here is derived from an EMBL/GenBank/DDBJ whole genome shotgun (WGS) entry which is preliminary data.</text>
</comment>
<evidence type="ECO:0000313" key="9">
    <source>
        <dbReference type="Proteomes" id="UP000553632"/>
    </source>
</evidence>
<dbReference type="Proteomes" id="UP000553632">
    <property type="component" value="Unassembled WGS sequence"/>
</dbReference>
<dbReference type="InterPro" id="IPR050409">
    <property type="entry name" value="E3_ubiq-protein_ligase"/>
</dbReference>
<feature type="active site" description="Glycyl thioester intermediate" evidence="6">
    <location>
        <position position="304"/>
    </location>
</feature>
<evidence type="ECO:0000256" key="1">
    <source>
        <dbReference type="ARBA" id="ARBA00000885"/>
    </source>
</evidence>
<feature type="domain" description="HECT" evidence="7">
    <location>
        <begin position="33"/>
        <end position="337"/>
    </location>
</feature>
<dbReference type="AlphaFoldDB" id="A0A7J6Q226"/>
<dbReference type="PROSITE" id="PS50237">
    <property type="entry name" value="HECT"/>
    <property type="match status" value="1"/>
</dbReference>
<dbReference type="Gene3D" id="3.30.2160.10">
    <property type="entry name" value="Hect, E3 ligase catalytic domain"/>
    <property type="match status" value="1"/>
</dbReference>
<evidence type="ECO:0000256" key="3">
    <source>
        <dbReference type="ARBA" id="ARBA00012485"/>
    </source>
</evidence>
<dbReference type="PANTHER" id="PTHR11254:SF67">
    <property type="entry name" value="E3 UBIQUITIN-PROTEIN LIGASE HUWE1"/>
    <property type="match status" value="1"/>
</dbReference>
<dbReference type="GO" id="GO:0006511">
    <property type="term" value="P:ubiquitin-dependent protein catabolic process"/>
    <property type="evidence" value="ECO:0007669"/>
    <property type="project" value="TreeGrafter"/>
</dbReference>
<evidence type="ECO:0000313" key="8">
    <source>
        <dbReference type="EMBL" id="KAF4701610.1"/>
    </source>
</evidence>
<gene>
    <name evidence="8" type="primary">HACE1_15</name>
    <name evidence="8" type="ORF">FOZ63_033787</name>
</gene>
<keyword evidence="9" id="KW-1185">Reference proteome</keyword>
<dbReference type="SUPFAM" id="SSF56204">
    <property type="entry name" value="Hect, E3 ligase catalytic domain"/>
    <property type="match status" value="1"/>
</dbReference>
<keyword evidence="4" id="KW-0808">Transferase</keyword>
<evidence type="ECO:0000256" key="5">
    <source>
        <dbReference type="ARBA" id="ARBA00022786"/>
    </source>
</evidence>
<dbReference type="EC" id="2.3.2.26" evidence="3"/>
<evidence type="ECO:0000256" key="2">
    <source>
        <dbReference type="ARBA" id="ARBA00004906"/>
    </source>
</evidence>
<dbReference type="GO" id="GO:0005737">
    <property type="term" value="C:cytoplasm"/>
    <property type="evidence" value="ECO:0007669"/>
    <property type="project" value="TreeGrafter"/>
</dbReference>
<evidence type="ECO:0000256" key="6">
    <source>
        <dbReference type="PROSITE-ProRule" id="PRU00104"/>
    </source>
</evidence>
<dbReference type="EMBL" id="JABANO010036559">
    <property type="protein sequence ID" value="KAF4701610.1"/>
    <property type="molecule type" value="Genomic_DNA"/>
</dbReference>
<dbReference type="Gene3D" id="3.90.1750.10">
    <property type="entry name" value="Hect, E3 ligase catalytic domains"/>
    <property type="match status" value="1"/>
</dbReference>
<proteinExistence type="predicted"/>
<dbReference type="SMART" id="SM00119">
    <property type="entry name" value="HECTc"/>
    <property type="match status" value="1"/>
</dbReference>
<accession>A0A7J6Q226</accession>
<comment type="pathway">
    <text evidence="2">Protein modification; protein ubiquitination.</text>
</comment>
<evidence type="ECO:0000259" key="7">
    <source>
        <dbReference type="PROSITE" id="PS50237"/>
    </source>
</evidence>
<dbReference type="FunFam" id="3.30.2160.10:FF:000001">
    <property type="entry name" value="E3 ubiquitin-protein ligase NEDD4-like"/>
    <property type="match status" value="1"/>
</dbReference>
<name>A0A7J6Q226_PEROL</name>
<evidence type="ECO:0000256" key="4">
    <source>
        <dbReference type="ARBA" id="ARBA00022679"/>
    </source>
</evidence>
<dbReference type="PANTHER" id="PTHR11254">
    <property type="entry name" value="HECT DOMAIN UBIQUITIN-PROTEIN LIGASE"/>
    <property type="match status" value="1"/>
</dbReference>
<dbReference type="GO" id="GO:0000209">
    <property type="term" value="P:protein polyubiquitination"/>
    <property type="evidence" value="ECO:0007669"/>
    <property type="project" value="TreeGrafter"/>
</dbReference>
<organism evidence="8 9">
    <name type="scientific">Perkinsus olseni</name>
    <name type="common">Perkinsus atlanticus</name>
    <dbReference type="NCBI Taxonomy" id="32597"/>
    <lineage>
        <taxon>Eukaryota</taxon>
        <taxon>Sar</taxon>
        <taxon>Alveolata</taxon>
        <taxon>Perkinsozoa</taxon>
        <taxon>Perkinsea</taxon>
        <taxon>Perkinsida</taxon>
        <taxon>Perkinsidae</taxon>
        <taxon>Perkinsus</taxon>
    </lineage>
</organism>
<dbReference type="InterPro" id="IPR035983">
    <property type="entry name" value="Hect_E3_ubiquitin_ligase"/>
</dbReference>